<keyword evidence="7" id="KW-1185">Reference proteome</keyword>
<evidence type="ECO:0000256" key="3">
    <source>
        <dbReference type="ARBA" id="ARBA00023004"/>
    </source>
</evidence>
<evidence type="ECO:0000256" key="2">
    <source>
        <dbReference type="ARBA" id="ARBA00022723"/>
    </source>
</evidence>
<keyword evidence="1 4" id="KW-0349">Heme</keyword>
<evidence type="ECO:0000259" key="5">
    <source>
        <dbReference type="PROSITE" id="PS51007"/>
    </source>
</evidence>
<dbReference type="InterPro" id="IPR013427">
    <property type="entry name" value="Haem-bd_dom_put"/>
</dbReference>
<dbReference type="NCBIfam" id="TIGR02603">
    <property type="entry name" value="CxxCH_TIGR02603"/>
    <property type="match status" value="1"/>
</dbReference>
<dbReference type="SUPFAM" id="SSF48371">
    <property type="entry name" value="ARM repeat"/>
    <property type="match status" value="1"/>
</dbReference>
<dbReference type="Gene3D" id="2.120.10.30">
    <property type="entry name" value="TolB, C-terminal domain"/>
    <property type="match status" value="1"/>
</dbReference>
<proteinExistence type="predicted"/>
<dbReference type="InterPro" id="IPR011042">
    <property type="entry name" value="6-blade_b-propeller_TolB-like"/>
</dbReference>
<keyword evidence="3 4" id="KW-0408">Iron</keyword>
<dbReference type="SUPFAM" id="SSF46626">
    <property type="entry name" value="Cytochrome c"/>
    <property type="match status" value="1"/>
</dbReference>
<reference evidence="6 7" key="1">
    <citation type="submission" date="2020-06" db="EMBL/GenBank/DDBJ databases">
        <authorList>
            <person name="Hwang Y.J."/>
        </authorList>
    </citation>
    <scope>NUCLEOTIDE SEQUENCE [LARGE SCALE GENOMIC DNA]</scope>
    <source>
        <strain evidence="6 7">KUDC8001</strain>
    </source>
</reference>
<dbReference type="NCBIfam" id="TIGR02604">
    <property type="entry name" value="Piru_Ver_Nterm"/>
    <property type="match status" value="1"/>
</dbReference>
<organism evidence="6 7">
    <name type="scientific">Adhaeribacter radiodurans</name>
    <dbReference type="NCBI Taxonomy" id="2745197"/>
    <lineage>
        <taxon>Bacteria</taxon>
        <taxon>Pseudomonadati</taxon>
        <taxon>Bacteroidota</taxon>
        <taxon>Cytophagia</taxon>
        <taxon>Cytophagales</taxon>
        <taxon>Hymenobacteraceae</taxon>
        <taxon>Adhaeribacter</taxon>
    </lineage>
</organism>
<dbReference type="InterPro" id="IPR036909">
    <property type="entry name" value="Cyt_c-like_dom_sf"/>
</dbReference>
<dbReference type="PANTHER" id="PTHR33546">
    <property type="entry name" value="LARGE, MULTIFUNCTIONAL SECRETED PROTEIN-RELATED"/>
    <property type="match status" value="1"/>
</dbReference>
<dbReference type="AlphaFoldDB" id="A0A7L7L3H8"/>
<feature type="domain" description="Cytochrome c" evidence="5">
    <location>
        <begin position="1140"/>
        <end position="1273"/>
    </location>
</feature>
<protein>
    <submittedName>
        <fullName evidence="6">PmoA family protein</fullName>
    </submittedName>
</protein>
<dbReference type="InterPro" id="IPR013428">
    <property type="entry name" value="Membrane-bound_put_N"/>
</dbReference>
<dbReference type="Pfam" id="PF14100">
    <property type="entry name" value="DUF6807"/>
    <property type="match status" value="1"/>
</dbReference>
<evidence type="ECO:0000313" key="6">
    <source>
        <dbReference type="EMBL" id="QMU27371.1"/>
    </source>
</evidence>
<dbReference type="InterPro" id="IPR055557">
    <property type="entry name" value="DUF7133"/>
</dbReference>
<gene>
    <name evidence="6" type="ORF">HUW48_04665</name>
</gene>
<dbReference type="Pfam" id="PF23500">
    <property type="entry name" value="DUF7133"/>
    <property type="match status" value="1"/>
</dbReference>
<reference evidence="6 7" key="2">
    <citation type="submission" date="2020-08" db="EMBL/GenBank/DDBJ databases">
        <title>Adhaeribacter dokdonensis sp. nov., isolated from the rhizosphere of Elymus tsukushiensis, a plant native to the Dokdo Islands, Republic of Korea.</title>
        <authorList>
            <person name="Ghim S.Y."/>
        </authorList>
    </citation>
    <scope>NUCLEOTIDE SEQUENCE [LARGE SCALE GENOMIC DNA]</scope>
    <source>
        <strain evidence="6 7">KUDC8001</strain>
    </source>
</reference>
<keyword evidence="2 4" id="KW-0479">Metal-binding</keyword>
<dbReference type="GO" id="GO:0020037">
    <property type="term" value="F:heme binding"/>
    <property type="evidence" value="ECO:0007669"/>
    <property type="project" value="InterPro"/>
</dbReference>
<dbReference type="Proteomes" id="UP000514509">
    <property type="component" value="Chromosome"/>
</dbReference>
<dbReference type="PROSITE" id="PS51007">
    <property type="entry name" value="CYTC"/>
    <property type="match status" value="1"/>
</dbReference>
<accession>A0A7L7L3H8</accession>
<dbReference type="Gene3D" id="1.25.10.10">
    <property type="entry name" value="Leucine-rich Repeat Variant"/>
    <property type="match status" value="1"/>
</dbReference>
<evidence type="ECO:0000256" key="4">
    <source>
        <dbReference type="PROSITE-ProRule" id="PRU00433"/>
    </source>
</evidence>
<dbReference type="SUPFAM" id="SSF50952">
    <property type="entry name" value="Soluble quinoprotein glucose dehydrogenase"/>
    <property type="match status" value="1"/>
</dbReference>
<dbReference type="PANTHER" id="PTHR33546:SF1">
    <property type="entry name" value="LARGE, MULTIFUNCTIONAL SECRETED PROTEIN"/>
    <property type="match status" value="1"/>
</dbReference>
<dbReference type="InterPro" id="IPR011041">
    <property type="entry name" value="Quinoprot_gluc/sorb_DH_b-prop"/>
</dbReference>
<dbReference type="GO" id="GO:0046872">
    <property type="term" value="F:metal ion binding"/>
    <property type="evidence" value="ECO:0007669"/>
    <property type="project" value="UniProtKB-KW"/>
</dbReference>
<dbReference type="InterPro" id="IPR009056">
    <property type="entry name" value="Cyt_c-like_dom"/>
</dbReference>
<dbReference type="EMBL" id="CP055153">
    <property type="protein sequence ID" value="QMU27371.1"/>
    <property type="molecule type" value="Genomic_DNA"/>
</dbReference>
<dbReference type="GO" id="GO:0009055">
    <property type="term" value="F:electron transfer activity"/>
    <property type="evidence" value="ECO:0007669"/>
    <property type="project" value="InterPro"/>
</dbReference>
<evidence type="ECO:0000256" key="1">
    <source>
        <dbReference type="ARBA" id="ARBA00022617"/>
    </source>
</evidence>
<dbReference type="InterPro" id="IPR011989">
    <property type="entry name" value="ARM-like"/>
</dbReference>
<sequence length="1278" mass="142962">MIEKIRSILSFVFLFILLDSCVSQKAKESISNSTADAPTVLTLKQDEQAGTISVFRANGTEPILTQNAKSNFRPYMHPIVAPDGKGILTEYSPGHHKHQTGLYWGFTRVNGRDYFHHPEGTYWRKVAAKVVEANGPEVKWQTVYDLVDEKGSPVLTETQNWAMREQQGKYFLTLEWNGKAKQDVTIGKYDYGGLFLRMPWKEGINGEVINASRQRNEKAEGQKAIWTDVGMQVEGRSDLAHIAIFDHADNKGFPTPWRVDPQLGIGPARARTGDWKIAKGETETIRHQVVVYTGALNDTEMNTAWAEFSGKNSSSDLWKLAQQEGKEAKFLTPEEAVKNMTLMKGYKVNAWASEPLMTQPMAFCWDDRGRMWIAENRDYENRGKGFSAKGNSRILILEDTDKDGVADTKKVFLEGIAFPSAIAVGFDGLFMGAPPNLLFVPDKNQDDKADMDDIEVRLTGWGIRDRHETLNSLHWGPDGWLYGLQGFATPSKVSKPNGKGKIYRHNDPFPDVMKGEGVDINGGVWRYHPTKDKFEVVAHGFSNPWGIDHDSKGQLLISACVIPHLWHVIPGGIYHRQGGQHFNPYVYNDIKTIADHRHRSAHGGARIYQSDAFPANQWGRVFMANIHDHGVLSDVLVPKGSGFTSHHGNEFMMANNAQWVGFSMEIGPEGGMYVLDWHDGDICGNDVLNSETGRIFRIMPESSLAENWEGRYADLSRMTDEHLVNLQTRKSDWHARRARVILQNRAAKGKLAVTTHNQLWQLFEKISNPDYRLRAMWSLHVTGGLPAKNLLKSLSDKDQYVRAWAIQLLNEDKNPGSEAMARFTKMAKSDKSAVVRLYLASALQRMEPADRWKIAGELVKHGEDAEDHNLPKMIWFAVEPLVKENPDRALELASQSKIPMVAQYISRRTVDANAVETLITALGKIPEPPVSMLQGMREGLEGRYDLAAPANWAAVYAKLQKSPDEKIVQLAQDLAQQFGDTESVKRALATLKNKNAPLDQRRQALQAITSRKQPELLAELPLLLDDPGLRGDAIRAIADFDDEPLGKMLLSRYNSFNTAEKLQVVQTMAARPKYGWLLAQGIKDNSIPKRDVPPYVARQLLRVVGSGFVEIWGPIEQSSTDEKAFAKYQKLLTPQAVSKADVVQGNAVFQRTCGSCHKMYGKGGNIGPDLTGSNRANLDYLLFNVLNPSGDIQDDYKLVVVTTRDGRTYSGNIIAENERQVTLRVVGQEAVVLNKSAIQSREVTAVSMMPPGLFDNLTESEVLNLVAFLRTQEEPKGN</sequence>
<dbReference type="InterPro" id="IPR016024">
    <property type="entry name" value="ARM-type_fold"/>
</dbReference>
<dbReference type="Gene3D" id="1.10.760.10">
    <property type="entry name" value="Cytochrome c-like domain"/>
    <property type="match status" value="1"/>
</dbReference>
<dbReference type="KEGG" id="add:HUW48_04665"/>
<evidence type="ECO:0000313" key="7">
    <source>
        <dbReference type="Proteomes" id="UP000514509"/>
    </source>
</evidence>
<dbReference type="RefSeq" id="WP_182414566.1">
    <property type="nucleotide sequence ID" value="NZ_CP055153.1"/>
</dbReference>
<dbReference type="InterPro" id="IPR029475">
    <property type="entry name" value="DUF6807"/>
</dbReference>
<name>A0A7L7L3H8_9BACT</name>